<dbReference type="PANTHER" id="PTHR35394:SF5">
    <property type="entry name" value="DUF3176 DOMAIN-CONTAINING PROTEIN"/>
    <property type="match status" value="1"/>
</dbReference>
<proteinExistence type="predicted"/>
<gene>
    <name evidence="3" type="ORF">B0T16DRAFT_457127</name>
</gene>
<dbReference type="Proteomes" id="UP001174936">
    <property type="component" value="Unassembled WGS sequence"/>
</dbReference>
<feature type="transmembrane region" description="Helical" evidence="2">
    <location>
        <begin position="588"/>
        <end position="610"/>
    </location>
</feature>
<organism evidence="3 4">
    <name type="scientific">Cercophora newfieldiana</name>
    <dbReference type="NCBI Taxonomy" id="92897"/>
    <lineage>
        <taxon>Eukaryota</taxon>
        <taxon>Fungi</taxon>
        <taxon>Dikarya</taxon>
        <taxon>Ascomycota</taxon>
        <taxon>Pezizomycotina</taxon>
        <taxon>Sordariomycetes</taxon>
        <taxon>Sordariomycetidae</taxon>
        <taxon>Sordariales</taxon>
        <taxon>Lasiosphaeriaceae</taxon>
        <taxon>Cercophora</taxon>
    </lineage>
</organism>
<evidence type="ECO:0000256" key="1">
    <source>
        <dbReference type="SAM" id="MobiDB-lite"/>
    </source>
</evidence>
<keyword evidence="4" id="KW-1185">Reference proteome</keyword>
<name>A0AA40CSL4_9PEZI</name>
<dbReference type="EMBL" id="JAULSV010000003">
    <property type="protein sequence ID" value="KAK0649745.1"/>
    <property type="molecule type" value="Genomic_DNA"/>
</dbReference>
<accession>A0AA40CSL4</accession>
<dbReference type="PANTHER" id="PTHR35394">
    <property type="entry name" value="DUF3176 DOMAIN-CONTAINING PROTEIN"/>
    <property type="match status" value="1"/>
</dbReference>
<evidence type="ECO:0000256" key="2">
    <source>
        <dbReference type="SAM" id="Phobius"/>
    </source>
</evidence>
<keyword evidence="2" id="KW-0472">Membrane</keyword>
<feature type="region of interest" description="Disordered" evidence="1">
    <location>
        <begin position="296"/>
        <end position="316"/>
    </location>
</feature>
<evidence type="ECO:0000313" key="3">
    <source>
        <dbReference type="EMBL" id="KAK0649745.1"/>
    </source>
</evidence>
<protein>
    <submittedName>
        <fullName evidence="3">Uncharacterized protein</fullName>
    </submittedName>
</protein>
<dbReference type="InterPro" id="IPR021514">
    <property type="entry name" value="DUF3176"/>
</dbReference>
<reference evidence="3" key="1">
    <citation type="submission" date="2023-06" db="EMBL/GenBank/DDBJ databases">
        <title>Genome-scale phylogeny and comparative genomics of the fungal order Sordariales.</title>
        <authorList>
            <consortium name="Lawrence Berkeley National Laboratory"/>
            <person name="Hensen N."/>
            <person name="Bonometti L."/>
            <person name="Westerberg I."/>
            <person name="Brannstrom I.O."/>
            <person name="Guillou S."/>
            <person name="Cros-Aarteil S."/>
            <person name="Calhoun S."/>
            <person name="Haridas S."/>
            <person name="Kuo A."/>
            <person name="Mondo S."/>
            <person name="Pangilinan J."/>
            <person name="Riley R."/>
            <person name="Labutti K."/>
            <person name="Andreopoulos B."/>
            <person name="Lipzen A."/>
            <person name="Chen C."/>
            <person name="Yanf M."/>
            <person name="Daum C."/>
            <person name="Ng V."/>
            <person name="Clum A."/>
            <person name="Steindorff A."/>
            <person name="Ohm R."/>
            <person name="Martin F."/>
            <person name="Silar P."/>
            <person name="Natvig D."/>
            <person name="Lalanne C."/>
            <person name="Gautier V."/>
            <person name="Ament-Velasquez S.L."/>
            <person name="Kruys A."/>
            <person name="Hutchinson M.I."/>
            <person name="Powell A.J."/>
            <person name="Barry K."/>
            <person name="Miller A.N."/>
            <person name="Grigoriev I.V."/>
            <person name="Debuchy R."/>
            <person name="Gladieux P."/>
            <person name="Thoren M.H."/>
            <person name="Johannesson H."/>
        </authorList>
    </citation>
    <scope>NUCLEOTIDE SEQUENCE</scope>
    <source>
        <strain evidence="3">SMH2532-1</strain>
    </source>
</reference>
<comment type="caution">
    <text evidence="3">The sequence shown here is derived from an EMBL/GenBank/DDBJ whole genome shotgun (WGS) entry which is preliminary data.</text>
</comment>
<dbReference type="Pfam" id="PF11374">
    <property type="entry name" value="DUF3176"/>
    <property type="match status" value="1"/>
</dbReference>
<feature type="compositionally biased region" description="Polar residues" evidence="1">
    <location>
        <begin position="306"/>
        <end position="315"/>
    </location>
</feature>
<keyword evidence="2" id="KW-0812">Transmembrane</keyword>
<evidence type="ECO:0000313" key="4">
    <source>
        <dbReference type="Proteomes" id="UP001174936"/>
    </source>
</evidence>
<keyword evidence="2" id="KW-1133">Transmembrane helix</keyword>
<sequence length="681" mass="74345">MSLSSFGCVVTLLIRFDQTDVQKWASIFSLNTWLSILAVVSRASLASAISGCISQAKWGWFSSRVENLIAFDRFDDASKGPWGCLRLLPTIARRPHWIILGVMATIVLTPYGAFLQAALTFDTAFTVTTPHNYTKTGNEVHGAYLGRATNLRTAVGIGNVVSLLVPTATTGSTPKSAPASGISDTLGGISEENAEADYQQSVASSNIVNTKRSTIQLNTPNSTESDDDYNPDLAMEASVWNGLSTFTTRQNLSPAFNCPVGDCTWNRFISLAVCSKCNDISTDLSKSAGKTQVGERSDDWHWVNEPPNNITNQGVRVSPDVGEYDYTQYEIPSLGLSLSNYNGPNLCTGQTLCPDTYLTGRAQTNPGRTLTFQNYQTLLFSLATISVNVSWLENTTVWEDTKVTASECALYYCINAYDSNVKMGVLDETIVASWADRVPGSYQDAKSPEFQTLDKSNNHTLDYPFGKFKLSQLELRIPINDSRYPASRRSIPPFNISYGDVGTTIRFLKSFANTTEADPLLVFPLRGSPSRSPLIRALGSLLLARRSMPDAFEAAALSMTKWMRDRELSHSPVTGTVTRSSVIFRAQWTFLACPAATLLAGSVFVVMSIWDSKRKRLPAWKGSSLVTLAFGLGEGDRDEVREAVAGGNGYAIARSRKARLDGEKDSGFVLRLHDGHKGAVA</sequence>
<dbReference type="AlphaFoldDB" id="A0AA40CSL4"/>
<feature type="transmembrane region" description="Helical" evidence="2">
    <location>
        <begin position="97"/>
        <end position="119"/>
    </location>
</feature>